<evidence type="ECO:0000313" key="3">
    <source>
        <dbReference type="Proteomes" id="UP001477278"/>
    </source>
</evidence>
<dbReference type="EMBL" id="JBDPZN010000023">
    <property type="protein sequence ID" value="MEO3684683.1"/>
    <property type="molecule type" value="Genomic_DNA"/>
</dbReference>
<organism evidence="2 3">
    <name type="scientific">Shewanella vesiculosa</name>
    <dbReference type="NCBI Taxonomy" id="518738"/>
    <lineage>
        <taxon>Bacteria</taxon>
        <taxon>Pseudomonadati</taxon>
        <taxon>Pseudomonadota</taxon>
        <taxon>Gammaproteobacteria</taxon>
        <taxon>Alteromonadales</taxon>
        <taxon>Shewanellaceae</taxon>
        <taxon>Shewanella</taxon>
    </lineage>
</organism>
<keyword evidence="3" id="KW-1185">Reference proteome</keyword>
<evidence type="ECO:0000256" key="1">
    <source>
        <dbReference type="SAM" id="Phobius"/>
    </source>
</evidence>
<accession>A0ABV0FV16</accession>
<evidence type="ECO:0008006" key="4">
    <source>
        <dbReference type="Google" id="ProtNLM"/>
    </source>
</evidence>
<reference evidence="2 3" key="1">
    <citation type="submission" date="2024-05" db="EMBL/GenBank/DDBJ databases">
        <title>Genome sequencing of Marine Estuary Bacteria, Shewanella vesiculosa and S. baltica, and Pseudomonas syringae.</title>
        <authorList>
            <person name="Gurung A."/>
            <person name="Maclea K.S."/>
        </authorList>
    </citation>
    <scope>NUCLEOTIDE SEQUENCE [LARGE SCALE GENOMIC DNA]</scope>
    <source>
        <strain evidence="2 3">1A</strain>
    </source>
</reference>
<comment type="caution">
    <text evidence="2">The sequence shown here is derived from an EMBL/GenBank/DDBJ whole genome shotgun (WGS) entry which is preliminary data.</text>
</comment>
<feature type="transmembrane region" description="Helical" evidence="1">
    <location>
        <begin position="12"/>
        <end position="34"/>
    </location>
</feature>
<sequence>MQNIVIDNLLVMAIIKTVGNILTAAVPSLAAYIIGKKVVNNNKLQRRLDSALSDIQFLLMVEKLHCREHMITEGKSNKLTIRNCVKHELGFFWSGKNTLSRIDRTISLESDSKIIQMDKPVRPKRMTSRY</sequence>
<proteinExistence type="predicted"/>
<keyword evidence="1" id="KW-1133">Transmembrane helix</keyword>
<evidence type="ECO:0000313" key="2">
    <source>
        <dbReference type="EMBL" id="MEO3684683.1"/>
    </source>
</evidence>
<name>A0ABV0FV16_9GAMM</name>
<keyword evidence="1" id="KW-0472">Membrane</keyword>
<dbReference type="RefSeq" id="WP_182742233.1">
    <property type="nucleotide sequence ID" value="NZ_JBDPZN010000023.1"/>
</dbReference>
<protein>
    <recommendedName>
        <fullName evidence="4">ABC transmembrane type-1 domain-containing protein</fullName>
    </recommendedName>
</protein>
<gene>
    <name evidence="2" type="ORF">ABHN84_20680</name>
</gene>
<keyword evidence="1" id="KW-0812">Transmembrane</keyword>
<dbReference type="Proteomes" id="UP001477278">
    <property type="component" value="Unassembled WGS sequence"/>
</dbReference>